<evidence type="ECO:0000256" key="2">
    <source>
        <dbReference type="ARBA" id="ARBA00002322"/>
    </source>
</evidence>
<name>A0AAN7IGG1_QUERU</name>
<organism evidence="19 20">
    <name type="scientific">Quercus rubra</name>
    <name type="common">Northern red oak</name>
    <name type="synonym">Quercus borealis</name>
    <dbReference type="NCBI Taxonomy" id="3512"/>
    <lineage>
        <taxon>Eukaryota</taxon>
        <taxon>Viridiplantae</taxon>
        <taxon>Streptophyta</taxon>
        <taxon>Embryophyta</taxon>
        <taxon>Tracheophyta</taxon>
        <taxon>Spermatophyta</taxon>
        <taxon>Magnoliopsida</taxon>
        <taxon>eudicotyledons</taxon>
        <taxon>Gunneridae</taxon>
        <taxon>Pentapetalae</taxon>
        <taxon>rosids</taxon>
        <taxon>fabids</taxon>
        <taxon>Fagales</taxon>
        <taxon>Fagaceae</taxon>
        <taxon>Quercus</taxon>
    </lineage>
</organism>
<feature type="binding site" evidence="14">
    <location>
        <position position="74"/>
    </location>
    <ligand>
        <name>Ca(2+)</name>
        <dbReference type="ChEBI" id="CHEBI:29108"/>
        <label>1</label>
    </ligand>
</feature>
<keyword evidence="5 17" id="KW-0575">Peroxidase</keyword>
<dbReference type="InterPro" id="IPR000823">
    <property type="entry name" value="Peroxidase_pln"/>
</dbReference>
<gene>
    <name evidence="19" type="ORF">RGQ29_029744</name>
</gene>
<keyword evidence="17" id="KW-0732">Signal</keyword>
<dbReference type="PANTHER" id="PTHR31517:SF84">
    <property type="entry name" value="PEROXIDASE"/>
    <property type="match status" value="1"/>
</dbReference>
<keyword evidence="17" id="KW-0376">Hydrogen peroxide</keyword>
<dbReference type="GO" id="GO:0020037">
    <property type="term" value="F:heme binding"/>
    <property type="evidence" value="ECO:0007669"/>
    <property type="project" value="UniProtKB-UniRule"/>
</dbReference>
<keyword evidence="7 14" id="KW-0479">Metal-binding</keyword>
<dbReference type="Pfam" id="PF00141">
    <property type="entry name" value="peroxidase"/>
    <property type="match status" value="2"/>
</dbReference>
<dbReference type="PROSITE" id="PS00436">
    <property type="entry name" value="PEROXIDASE_2"/>
    <property type="match status" value="1"/>
</dbReference>
<feature type="disulfide bond" evidence="16">
    <location>
        <begin position="35"/>
        <end position="99"/>
    </location>
</feature>
<reference evidence="19 20" key="1">
    <citation type="journal article" date="2023" name="G3 (Bethesda)">
        <title>A haplotype-resolved chromosome-scale genome for Quercus rubra L. provides insights into the genetics of adaptive traits for red oak species.</title>
        <authorList>
            <person name="Kapoor B."/>
            <person name="Jenkins J."/>
            <person name="Schmutz J."/>
            <person name="Zhebentyayeva T."/>
            <person name="Kuelheim C."/>
            <person name="Coggeshall M."/>
            <person name="Heim C."/>
            <person name="Lasky J.R."/>
            <person name="Leites L."/>
            <person name="Islam-Faridi N."/>
            <person name="Romero-Severson J."/>
            <person name="DeLeo V.L."/>
            <person name="Lucas S.M."/>
            <person name="Lazic D."/>
            <person name="Gailing O."/>
            <person name="Carlson J."/>
            <person name="Staton M."/>
        </authorList>
    </citation>
    <scope>NUCLEOTIDE SEQUENCE [LARGE SCALE GENOMIC DNA]</scope>
    <source>
        <strain evidence="19">Pseudo-F2</strain>
    </source>
</reference>
<sequence length="280" mass="30260">MRSRKLTCASIKFIVVLLSQSVHSQLQVGFYGSSCSLAEFIVKDEVRNSFIRDQGVAAGLVRLHFHDCFVRGCDASVLIDSTPSNKAEKDSPANNPTTCKGVVSCADIVAFAARDSVELEGSAMMFLLEEEMGFTQEEMVTLSGAHTIGRSHCTSFSNRLYNFNGTTGQDPSLDPMYASRLKQQCPQGNTNPNLVVPMDPSSPAITDAGYFTNILANRGLFTSDKTLMTNAATANQVNQNARSTMLWRSKFAAAMVKMGQLDVLTGNGGEIRSNCGVINS</sequence>
<feature type="binding site" evidence="14">
    <location>
        <position position="70"/>
    </location>
    <ligand>
        <name>Ca(2+)</name>
        <dbReference type="ChEBI" id="CHEBI:29108"/>
        <label>1</label>
    </ligand>
</feature>
<feature type="binding site" evidence="14">
    <location>
        <position position="207"/>
    </location>
    <ligand>
        <name>Ca(2+)</name>
        <dbReference type="ChEBI" id="CHEBI:29108"/>
        <label>2</label>
    </ligand>
</feature>
<evidence type="ECO:0000313" key="19">
    <source>
        <dbReference type="EMBL" id="KAK4571020.1"/>
    </source>
</evidence>
<evidence type="ECO:0000256" key="15">
    <source>
        <dbReference type="PIRSR" id="PIRSR600823-4"/>
    </source>
</evidence>
<feature type="binding site" evidence="14">
    <location>
        <position position="76"/>
    </location>
    <ligand>
        <name>Ca(2+)</name>
        <dbReference type="ChEBI" id="CHEBI:29108"/>
        <label>1</label>
    </ligand>
</feature>
<feature type="binding site" evidence="14">
    <location>
        <position position="88"/>
    </location>
    <ligand>
        <name>Ca(2+)</name>
        <dbReference type="ChEBI" id="CHEBI:29108"/>
        <label>1</label>
    </ligand>
</feature>
<dbReference type="Proteomes" id="UP001324115">
    <property type="component" value="Unassembled WGS sequence"/>
</dbReference>
<keyword evidence="8 14" id="KW-0106">Calcium</keyword>
<keyword evidence="17" id="KW-0964">Secreted</keyword>
<evidence type="ECO:0000256" key="6">
    <source>
        <dbReference type="ARBA" id="ARBA00022617"/>
    </source>
</evidence>
<dbReference type="AlphaFoldDB" id="A0AAN7IGG1"/>
<dbReference type="SUPFAM" id="SSF48113">
    <property type="entry name" value="Heme-dependent peroxidases"/>
    <property type="match status" value="1"/>
</dbReference>
<dbReference type="InterPro" id="IPR019794">
    <property type="entry name" value="Peroxidases_AS"/>
</dbReference>
<dbReference type="GO" id="GO:0046872">
    <property type="term" value="F:metal ion binding"/>
    <property type="evidence" value="ECO:0007669"/>
    <property type="project" value="UniProtKB-UniRule"/>
</dbReference>
<keyword evidence="10 14" id="KW-0408">Iron</keyword>
<dbReference type="Gene3D" id="1.10.420.10">
    <property type="entry name" value="Peroxidase, domain 2"/>
    <property type="match status" value="1"/>
</dbReference>
<evidence type="ECO:0000256" key="1">
    <source>
        <dbReference type="ARBA" id="ARBA00000189"/>
    </source>
</evidence>
<feature type="active site" description="Proton acceptor" evidence="13">
    <location>
        <position position="66"/>
    </location>
</feature>
<evidence type="ECO:0000256" key="9">
    <source>
        <dbReference type="ARBA" id="ARBA00023002"/>
    </source>
</evidence>
<dbReference type="GO" id="GO:0006979">
    <property type="term" value="P:response to oxidative stress"/>
    <property type="evidence" value="ECO:0007669"/>
    <property type="project" value="UniProtKB-UniRule"/>
</dbReference>
<evidence type="ECO:0000256" key="5">
    <source>
        <dbReference type="ARBA" id="ARBA00022559"/>
    </source>
</evidence>
<feature type="signal peptide" evidence="17">
    <location>
        <begin position="1"/>
        <end position="24"/>
    </location>
</feature>
<dbReference type="PROSITE" id="PS50873">
    <property type="entry name" value="PEROXIDASE_4"/>
    <property type="match status" value="1"/>
</dbReference>
<dbReference type="CDD" id="cd00693">
    <property type="entry name" value="secretory_peroxidase"/>
    <property type="match status" value="1"/>
</dbReference>
<feature type="binding site" evidence="14">
    <location>
        <position position="72"/>
    </location>
    <ligand>
        <name>Ca(2+)</name>
        <dbReference type="ChEBI" id="CHEBI:29108"/>
        <label>1</label>
    </ligand>
</feature>
<evidence type="ECO:0000256" key="3">
    <source>
        <dbReference type="ARBA" id="ARBA00006873"/>
    </source>
</evidence>
<accession>A0AAN7IGG1</accession>
<dbReference type="InterPro" id="IPR033905">
    <property type="entry name" value="Secretory_peroxidase"/>
</dbReference>
<evidence type="ECO:0000256" key="13">
    <source>
        <dbReference type="PIRSR" id="PIRSR600823-1"/>
    </source>
</evidence>
<feature type="chain" id="PRO_5042671772" description="Peroxidase" evidence="17">
    <location>
        <begin position="25"/>
        <end position="280"/>
    </location>
</feature>
<keyword evidence="6 17" id="KW-0349">Heme</keyword>
<keyword evidence="12" id="KW-0325">Glycoprotein</keyword>
<feature type="binding site" evidence="14">
    <location>
        <position position="199"/>
    </location>
    <ligand>
        <name>Ca(2+)</name>
        <dbReference type="ChEBI" id="CHEBI:29108"/>
        <label>2</label>
    </ligand>
</feature>
<keyword evidence="20" id="KW-1185">Reference proteome</keyword>
<dbReference type="Gene3D" id="1.10.520.10">
    <property type="match status" value="2"/>
</dbReference>
<comment type="catalytic activity">
    <reaction evidence="1 17">
        <text>2 a phenolic donor + H2O2 = 2 a phenolic radical donor + 2 H2O</text>
        <dbReference type="Rhea" id="RHEA:56136"/>
        <dbReference type="ChEBI" id="CHEBI:15377"/>
        <dbReference type="ChEBI" id="CHEBI:16240"/>
        <dbReference type="ChEBI" id="CHEBI:139520"/>
        <dbReference type="ChEBI" id="CHEBI:139521"/>
        <dbReference type="EC" id="1.11.1.7"/>
    </reaction>
</comment>
<evidence type="ECO:0000256" key="4">
    <source>
        <dbReference type="ARBA" id="ARBA00012313"/>
    </source>
</evidence>
<dbReference type="InterPro" id="IPR010255">
    <property type="entry name" value="Haem_peroxidase_sf"/>
</dbReference>
<dbReference type="PRINTS" id="PR00458">
    <property type="entry name" value="PEROXIDASE"/>
</dbReference>
<dbReference type="PRINTS" id="PR00461">
    <property type="entry name" value="PLPEROXIDASE"/>
</dbReference>
<evidence type="ECO:0000256" key="7">
    <source>
        <dbReference type="ARBA" id="ARBA00022723"/>
    </source>
</evidence>
<comment type="cofactor">
    <cofactor evidence="14 17">
        <name>heme b</name>
        <dbReference type="ChEBI" id="CHEBI:60344"/>
    </cofactor>
    <text evidence="14 17">Binds 1 heme b (iron(II)-protoporphyrin IX) group per subunit.</text>
</comment>
<dbReference type="EMBL" id="JAXUIC010000009">
    <property type="protein sequence ID" value="KAK4571020.1"/>
    <property type="molecule type" value="Genomic_DNA"/>
</dbReference>
<proteinExistence type="inferred from homology"/>
<evidence type="ECO:0000256" key="11">
    <source>
        <dbReference type="ARBA" id="ARBA00023157"/>
    </source>
</evidence>
<evidence type="ECO:0000259" key="18">
    <source>
        <dbReference type="PROSITE" id="PS50873"/>
    </source>
</evidence>
<dbReference type="InterPro" id="IPR019793">
    <property type="entry name" value="Peroxidases_heam-ligand_BS"/>
</dbReference>
<evidence type="ECO:0000313" key="20">
    <source>
        <dbReference type="Proteomes" id="UP001324115"/>
    </source>
</evidence>
<evidence type="ECO:0000256" key="14">
    <source>
        <dbReference type="PIRSR" id="PIRSR600823-3"/>
    </source>
</evidence>
<feature type="binding site" evidence="14">
    <location>
        <position position="147"/>
    </location>
    <ligand>
        <name>Ca(2+)</name>
        <dbReference type="ChEBI" id="CHEBI:29108"/>
        <label>2</label>
    </ligand>
</feature>
<feature type="disulfide bond" evidence="16">
    <location>
        <begin position="153"/>
        <end position="185"/>
    </location>
</feature>
<evidence type="ECO:0000256" key="10">
    <source>
        <dbReference type="ARBA" id="ARBA00023004"/>
    </source>
</evidence>
<feature type="disulfide bond" evidence="16">
    <location>
        <begin position="105"/>
        <end position="275"/>
    </location>
</feature>
<comment type="similarity">
    <text evidence="3">Belongs to the peroxidase family. Ascorbate peroxidase subfamily.</text>
</comment>
<comment type="function">
    <text evidence="2">Removal of H(2)O(2), oxidation of toxic reductants, biosynthesis and degradation of lignin, suberization, auxin catabolism, response to environmental stresses such as wounding, pathogen attack and oxidative stress. These functions might be dependent on each isozyme/isoform in each plant tissue.</text>
</comment>
<evidence type="ECO:0000256" key="17">
    <source>
        <dbReference type="RuleBase" id="RU362060"/>
    </source>
</evidence>
<feature type="site" description="Transition state stabilizer" evidence="15">
    <location>
        <position position="62"/>
    </location>
</feature>
<evidence type="ECO:0000256" key="8">
    <source>
        <dbReference type="ARBA" id="ARBA00022837"/>
    </source>
</evidence>
<evidence type="ECO:0000256" key="12">
    <source>
        <dbReference type="ARBA" id="ARBA00023180"/>
    </source>
</evidence>
<evidence type="ECO:0000256" key="16">
    <source>
        <dbReference type="PIRSR" id="PIRSR600823-5"/>
    </source>
</evidence>
<dbReference type="EC" id="1.11.1.7" evidence="4 17"/>
<keyword evidence="11 16" id="KW-1015">Disulfide bond</keyword>
<feature type="binding site" evidence="14">
    <location>
        <position position="67"/>
    </location>
    <ligand>
        <name>Ca(2+)</name>
        <dbReference type="ChEBI" id="CHEBI:29108"/>
        <label>1</label>
    </ligand>
</feature>
<comment type="caution">
    <text evidence="19">The sequence shown here is derived from an EMBL/GenBank/DDBJ whole genome shotgun (WGS) entry which is preliminary data.</text>
</comment>
<comment type="subcellular location">
    <subcellularLocation>
        <location evidence="17">Secreted</location>
    </subcellularLocation>
</comment>
<dbReference type="PANTHER" id="PTHR31517">
    <property type="match status" value="1"/>
</dbReference>
<dbReference type="GO" id="GO:0005576">
    <property type="term" value="C:extracellular region"/>
    <property type="evidence" value="ECO:0007669"/>
    <property type="project" value="UniProtKB-SubCell"/>
</dbReference>
<keyword evidence="9 17" id="KW-0560">Oxidoreductase</keyword>
<dbReference type="PROSITE" id="PS00435">
    <property type="entry name" value="PEROXIDASE_1"/>
    <property type="match status" value="1"/>
</dbReference>
<dbReference type="FunFam" id="1.10.420.10:FF:000006">
    <property type="entry name" value="Peroxidase"/>
    <property type="match status" value="1"/>
</dbReference>
<dbReference type="GO" id="GO:0042744">
    <property type="term" value="P:hydrogen peroxide catabolic process"/>
    <property type="evidence" value="ECO:0007669"/>
    <property type="project" value="UniProtKB-KW"/>
</dbReference>
<dbReference type="GO" id="GO:0140825">
    <property type="term" value="F:lactoperoxidase activity"/>
    <property type="evidence" value="ECO:0007669"/>
    <property type="project" value="UniProtKB-EC"/>
</dbReference>
<comment type="cofactor">
    <cofactor evidence="14 17">
        <name>Ca(2+)</name>
        <dbReference type="ChEBI" id="CHEBI:29108"/>
    </cofactor>
    <text evidence="14 17">Binds 2 calcium ions per subunit.</text>
</comment>
<feature type="disulfide bond" evidence="16">
    <location>
        <begin position="68"/>
        <end position="73"/>
    </location>
</feature>
<dbReference type="InterPro" id="IPR002016">
    <property type="entry name" value="Haem_peroxidase"/>
</dbReference>
<feature type="domain" description="Plant heme peroxidase family profile" evidence="18">
    <location>
        <begin position="25"/>
        <end position="279"/>
    </location>
</feature>
<comment type="similarity">
    <text evidence="17">Belongs to the peroxidase family. Classical plant (class III) peroxidase subfamily.</text>
</comment>
<feature type="binding site" description="axial binding residue" evidence="14">
    <location>
        <position position="146"/>
    </location>
    <ligand>
        <name>heme b</name>
        <dbReference type="ChEBI" id="CHEBI:60344"/>
    </ligand>
    <ligandPart>
        <name>Fe</name>
        <dbReference type="ChEBI" id="CHEBI:18248"/>
    </ligandPart>
</feature>
<protein>
    <recommendedName>
        <fullName evidence="4 17">Peroxidase</fullName>
        <ecNumber evidence="4 17">1.11.1.7</ecNumber>
    </recommendedName>
</protein>